<accession>A0A164WHZ9</accession>
<protein>
    <submittedName>
        <fullName evidence="1">Uncharacterized protein</fullName>
    </submittedName>
</protein>
<keyword evidence="2" id="KW-1185">Reference proteome</keyword>
<proteinExistence type="predicted"/>
<name>A0A164WHZ9_9AGAM</name>
<dbReference type="AlphaFoldDB" id="A0A164WHZ9"/>
<evidence type="ECO:0000313" key="2">
    <source>
        <dbReference type="Proteomes" id="UP000076722"/>
    </source>
</evidence>
<dbReference type="EMBL" id="KV419402">
    <property type="protein sequence ID" value="KZS95060.1"/>
    <property type="molecule type" value="Genomic_DNA"/>
</dbReference>
<gene>
    <name evidence="1" type="ORF">SISNIDRAFT_355848</name>
</gene>
<dbReference type="Proteomes" id="UP000076722">
    <property type="component" value="Unassembled WGS sequence"/>
</dbReference>
<organism evidence="1 2">
    <name type="scientific">Sistotremastrum niveocremeum HHB9708</name>
    <dbReference type="NCBI Taxonomy" id="1314777"/>
    <lineage>
        <taxon>Eukaryota</taxon>
        <taxon>Fungi</taxon>
        <taxon>Dikarya</taxon>
        <taxon>Basidiomycota</taxon>
        <taxon>Agaricomycotina</taxon>
        <taxon>Agaricomycetes</taxon>
        <taxon>Sistotremastrales</taxon>
        <taxon>Sistotremastraceae</taxon>
        <taxon>Sertulicium</taxon>
        <taxon>Sertulicium niveocremeum</taxon>
    </lineage>
</organism>
<sequence>MTPMAPWILVVVISSPTSFHVLPEIYMIDRLLSRICRSFRDAKPFIRNLLTFLPRILPLGIERASLYPIVWGI</sequence>
<reference evidence="1 2" key="1">
    <citation type="journal article" date="2016" name="Mol. Biol. Evol.">
        <title>Comparative Genomics of Early-Diverging Mushroom-Forming Fungi Provides Insights into the Origins of Lignocellulose Decay Capabilities.</title>
        <authorList>
            <person name="Nagy L.G."/>
            <person name="Riley R."/>
            <person name="Tritt A."/>
            <person name="Adam C."/>
            <person name="Daum C."/>
            <person name="Floudas D."/>
            <person name="Sun H."/>
            <person name="Yadav J.S."/>
            <person name="Pangilinan J."/>
            <person name="Larsson K.H."/>
            <person name="Matsuura K."/>
            <person name="Barry K."/>
            <person name="Labutti K."/>
            <person name="Kuo R."/>
            <person name="Ohm R.A."/>
            <person name="Bhattacharya S.S."/>
            <person name="Shirouzu T."/>
            <person name="Yoshinaga Y."/>
            <person name="Martin F.M."/>
            <person name="Grigoriev I.V."/>
            <person name="Hibbett D.S."/>
        </authorList>
    </citation>
    <scope>NUCLEOTIDE SEQUENCE [LARGE SCALE GENOMIC DNA]</scope>
    <source>
        <strain evidence="1 2">HHB9708</strain>
    </source>
</reference>
<evidence type="ECO:0000313" key="1">
    <source>
        <dbReference type="EMBL" id="KZS95060.1"/>
    </source>
</evidence>